<organism evidence="1 2">
    <name type="scientific">Antiquaquibacter soli</name>
    <dbReference type="NCBI Taxonomy" id="3064523"/>
    <lineage>
        <taxon>Bacteria</taxon>
        <taxon>Bacillati</taxon>
        <taxon>Actinomycetota</taxon>
        <taxon>Actinomycetes</taxon>
        <taxon>Micrococcales</taxon>
        <taxon>Microbacteriaceae</taxon>
        <taxon>Antiquaquibacter</taxon>
    </lineage>
</organism>
<dbReference type="EMBL" id="JAUQUB010000008">
    <property type="protein sequence ID" value="MDO7883671.1"/>
    <property type="molecule type" value="Genomic_DNA"/>
</dbReference>
<name>A0ABT9BRM2_9MICO</name>
<dbReference type="RefSeq" id="WP_305004097.1">
    <property type="nucleotide sequence ID" value="NZ_JAUQUB010000008.1"/>
</dbReference>
<dbReference type="Proteomes" id="UP001241072">
    <property type="component" value="Unassembled WGS sequence"/>
</dbReference>
<sequence length="133" mass="14815">MISSELARALRDSGLVWKPQPGDAFLIDRVEVDSDVFYLSELTIEAHDYPTGTVLGFNGTTEWALDSVALEDTLWLPHEHQLRERLGAAFVSLRPAWSVTVLIDGSEEQFDADAPADAYGRALLHLLDSFRVE</sequence>
<protein>
    <submittedName>
        <fullName evidence="1">Pilus assembly protein CpaE</fullName>
    </submittedName>
</protein>
<reference evidence="1 2" key="1">
    <citation type="submission" date="2023-07" db="EMBL/GenBank/DDBJ databases">
        <title>Protaetiibacter sp. nov WY-16 isolated from soil.</title>
        <authorList>
            <person name="Liu B."/>
            <person name="Wan Y."/>
        </authorList>
    </citation>
    <scope>NUCLEOTIDE SEQUENCE [LARGE SCALE GENOMIC DNA]</scope>
    <source>
        <strain evidence="1 2">WY-16</strain>
    </source>
</reference>
<keyword evidence="2" id="KW-1185">Reference proteome</keyword>
<accession>A0ABT9BRM2</accession>
<evidence type="ECO:0000313" key="1">
    <source>
        <dbReference type="EMBL" id="MDO7883671.1"/>
    </source>
</evidence>
<proteinExistence type="predicted"/>
<comment type="caution">
    <text evidence="1">The sequence shown here is derived from an EMBL/GenBank/DDBJ whole genome shotgun (WGS) entry which is preliminary data.</text>
</comment>
<gene>
    <name evidence="1" type="ORF">Q5716_15670</name>
</gene>
<evidence type="ECO:0000313" key="2">
    <source>
        <dbReference type="Proteomes" id="UP001241072"/>
    </source>
</evidence>